<dbReference type="SUPFAM" id="SSF47781">
    <property type="entry name" value="RuvA domain 2-like"/>
    <property type="match status" value="1"/>
</dbReference>
<dbReference type="eggNOG" id="COG3156">
    <property type="taxonomic scope" value="Bacteria"/>
</dbReference>
<dbReference type="Pfam" id="PF21687">
    <property type="entry name" value="T2SSK_1st"/>
    <property type="match status" value="1"/>
</dbReference>
<evidence type="ECO:0000313" key="13">
    <source>
        <dbReference type="Proteomes" id="UP000030652"/>
    </source>
</evidence>
<evidence type="ECO:0000256" key="4">
    <source>
        <dbReference type="ARBA" id="ARBA00022475"/>
    </source>
</evidence>
<keyword evidence="4" id="KW-1003">Cell membrane</keyword>
<dbReference type="PANTHER" id="PTHR38831:SF2">
    <property type="entry name" value="TYPE II SECRETION SYSTEM PROTEIN K"/>
    <property type="match status" value="1"/>
</dbReference>
<reference evidence="12 13" key="1">
    <citation type="submission" date="2014-10" db="EMBL/GenBank/DDBJ databases">
        <title>Draft genome of anammox bacterium scalindua brodae, obtained using differential coverage binning of sequence data from two enrichment reactors.</title>
        <authorList>
            <person name="Speth D.R."/>
            <person name="Russ L."/>
            <person name="Kartal B."/>
            <person name="Op den Camp H.J."/>
            <person name="Dutilh B.E."/>
            <person name="Jetten M.S."/>
        </authorList>
    </citation>
    <scope>NUCLEOTIDE SEQUENCE [LARGE SCALE GENOMIC DNA]</scope>
    <source>
        <strain evidence="12">RU1</strain>
    </source>
</reference>
<evidence type="ECO:0000256" key="1">
    <source>
        <dbReference type="ARBA" id="ARBA00004533"/>
    </source>
</evidence>
<evidence type="ECO:0000259" key="11">
    <source>
        <dbReference type="Pfam" id="PF21687"/>
    </source>
</evidence>
<accession>A0A0B0EKR3</accession>
<dbReference type="InterPro" id="IPR005628">
    <property type="entry name" value="GspK"/>
</dbReference>
<comment type="caution">
    <text evidence="12">The sequence shown here is derived from an EMBL/GenBank/DDBJ whole genome shotgun (WGS) entry which is preliminary data.</text>
</comment>
<evidence type="ECO:0000256" key="3">
    <source>
        <dbReference type="ARBA" id="ARBA00022448"/>
    </source>
</evidence>
<evidence type="ECO:0000256" key="2">
    <source>
        <dbReference type="ARBA" id="ARBA00007246"/>
    </source>
</evidence>
<feature type="compositionally biased region" description="Basic and acidic residues" evidence="10">
    <location>
        <begin position="87"/>
        <end position="97"/>
    </location>
</feature>
<name>A0A0B0EKR3_9BACT</name>
<dbReference type="EMBL" id="JRYO01000071">
    <property type="protein sequence ID" value="KHE93169.1"/>
    <property type="molecule type" value="Genomic_DNA"/>
</dbReference>
<evidence type="ECO:0000256" key="6">
    <source>
        <dbReference type="ARBA" id="ARBA00022692"/>
    </source>
</evidence>
<keyword evidence="5" id="KW-0997">Cell inner membrane</keyword>
<dbReference type="PANTHER" id="PTHR38831">
    <property type="entry name" value="TYPE II SECRETION SYSTEM PROTEIN K"/>
    <property type="match status" value="1"/>
</dbReference>
<dbReference type="Gene3D" id="1.10.40.60">
    <property type="entry name" value="EpsJ-like"/>
    <property type="match status" value="1"/>
</dbReference>
<dbReference type="AlphaFoldDB" id="A0A0B0EKR3"/>
<keyword evidence="9" id="KW-0472">Membrane</keyword>
<keyword evidence="6" id="KW-0812">Transmembrane</keyword>
<organism evidence="12 13">
    <name type="scientific">Candidatus Scalindua brodae</name>
    <dbReference type="NCBI Taxonomy" id="237368"/>
    <lineage>
        <taxon>Bacteria</taxon>
        <taxon>Pseudomonadati</taxon>
        <taxon>Planctomycetota</taxon>
        <taxon>Candidatus Brocadiia</taxon>
        <taxon>Candidatus Brocadiales</taxon>
        <taxon>Candidatus Scalinduaceae</taxon>
        <taxon>Candidatus Scalindua</taxon>
    </lineage>
</organism>
<dbReference type="InterPro" id="IPR038072">
    <property type="entry name" value="GspK_central_sf"/>
</dbReference>
<evidence type="ECO:0000256" key="9">
    <source>
        <dbReference type="ARBA" id="ARBA00023136"/>
    </source>
</evidence>
<evidence type="ECO:0000256" key="10">
    <source>
        <dbReference type="SAM" id="MobiDB-lite"/>
    </source>
</evidence>
<keyword evidence="8" id="KW-1133">Transmembrane helix</keyword>
<dbReference type="Proteomes" id="UP000030652">
    <property type="component" value="Unassembled WGS sequence"/>
</dbReference>
<keyword evidence="7" id="KW-0653">Protein transport</keyword>
<proteinExistence type="inferred from homology"/>
<keyword evidence="3" id="KW-0813">Transport</keyword>
<evidence type="ECO:0000256" key="7">
    <source>
        <dbReference type="ARBA" id="ARBA00022927"/>
    </source>
</evidence>
<protein>
    <submittedName>
        <fullName evidence="12">General secretory pathway protein K</fullName>
    </submittedName>
</protein>
<dbReference type="GO" id="GO:0009306">
    <property type="term" value="P:protein secretion"/>
    <property type="evidence" value="ECO:0007669"/>
    <property type="project" value="InterPro"/>
</dbReference>
<comment type="similarity">
    <text evidence="2">Belongs to the GSP K family.</text>
</comment>
<dbReference type="GO" id="GO:0005886">
    <property type="term" value="C:plasma membrane"/>
    <property type="evidence" value="ECO:0007669"/>
    <property type="project" value="UniProtKB-SubCell"/>
</dbReference>
<evidence type="ECO:0000313" key="12">
    <source>
        <dbReference type="EMBL" id="KHE93169.1"/>
    </source>
</evidence>
<feature type="domain" description="T2SS protein K first SAM-like" evidence="11">
    <location>
        <begin position="121"/>
        <end position="219"/>
    </location>
</feature>
<gene>
    <name evidence="12" type="primary">xpsK</name>
    <name evidence="12" type="ORF">SCABRO_01088</name>
</gene>
<comment type="subcellular location">
    <subcellularLocation>
        <location evidence="1">Cell inner membrane</location>
    </subcellularLocation>
</comment>
<dbReference type="InterPro" id="IPR010994">
    <property type="entry name" value="RuvA_2-like"/>
</dbReference>
<evidence type="ECO:0000256" key="5">
    <source>
        <dbReference type="ARBA" id="ARBA00022519"/>
    </source>
</evidence>
<dbReference type="InterPro" id="IPR049031">
    <property type="entry name" value="T2SSK_SAM-like_1st"/>
</dbReference>
<feature type="region of interest" description="Disordered" evidence="10">
    <location>
        <begin position="48"/>
        <end position="103"/>
    </location>
</feature>
<sequence>MVALGFSKDTRMAILLKSIRTERLKDLYAARGASLYAFAKMSIDDSVPNAEDSTQGAAGLIVPGDLPKGGAAPIGVKTDSEDSDSDESNKHNDDKWNPGKNPYSVTIGDRDCDVYLSSENAKININGLNDKNREFLVNFLKKREVEASDADIITDSILDWIDANDLTHINGAEDEYYGSLPDPYKSKDAPFYSIEEMTLVQGVTPEIFENIKDFITVYGDKEISVNVNLASKEILSSIPGLSDNIVDGLSLHIEENGTINDKEELKEIFWELGVIGDNFEDVKRYLTLDNSDFITISAFPNGSGMQKQSNESSTHLRYDYKLIVGKDDNGYKIYAAYPQ</sequence>
<dbReference type="SUPFAM" id="SSF158544">
    <property type="entry name" value="GspK insert domain-like"/>
    <property type="match status" value="1"/>
</dbReference>
<evidence type="ECO:0000256" key="8">
    <source>
        <dbReference type="ARBA" id="ARBA00022989"/>
    </source>
</evidence>